<dbReference type="Proteomes" id="UP000008544">
    <property type="component" value="Chromosome"/>
</dbReference>
<dbReference type="AlphaFoldDB" id="B1I6D1"/>
<evidence type="ECO:0000313" key="6">
    <source>
        <dbReference type="Proteomes" id="UP000008544"/>
    </source>
</evidence>
<feature type="domain" description="4Fe-4S ferredoxin-type" evidence="4">
    <location>
        <begin position="55"/>
        <end position="87"/>
    </location>
</feature>
<name>B1I6D1_DESAP</name>
<reference evidence="6" key="1">
    <citation type="submission" date="2007-10" db="EMBL/GenBank/DDBJ databases">
        <title>Complete sequence of chromosome of Desulforudis audaxviator MP104C.</title>
        <authorList>
            <person name="Copeland A."/>
            <person name="Lucas S."/>
            <person name="Lapidus A."/>
            <person name="Barry K."/>
            <person name="Glavina del Rio T."/>
            <person name="Dalin E."/>
            <person name="Tice H."/>
            <person name="Bruce D."/>
            <person name="Pitluck S."/>
            <person name="Lowry S.R."/>
            <person name="Larimer F."/>
            <person name="Land M.L."/>
            <person name="Hauser L."/>
            <person name="Kyrpides N."/>
            <person name="Ivanova N.N."/>
            <person name="Richardson P."/>
        </authorList>
    </citation>
    <scope>NUCLEOTIDE SEQUENCE [LARGE SCALE GENOMIC DNA]</scope>
    <source>
        <strain evidence="6">MP104C</strain>
    </source>
</reference>
<dbReference type="PROSITE" id="PS51379">
    <property type="entry name" value="4FE4S_FER_2"/>
    <property type="match status" value="2"/>
</dbReference>
<protein>
    <submittedName>
        <fullName evidence="5">4Fe-4S ferredoxin, iron-sulfur binding domain protein</fullName>
    </submittedName>
</protein>
<evidence type="ECO:0000256" key="3">
    <source>
        <dbReference type="ARBA" id="ARBA00023014"/>
    </source>
</evidence>
<keyword evidence="6" id="KW-1185">Reference proteome</keyword>
<keyword evidence="2" id="KW-0408">Iron</keyword>
<sequence>MKEANGKVEGFEPVTRELPGGSFVIFPGLCKGCGLCLEKCPKRCLDWSKRLGIYGTPTIEPVDDKACNYCGLCALACPDCAIMVTRKKRADA</sequence>
<reference evidence="5 6" key="2">
    <citation type="journal article" date="2008" name="Science">
        <title>Environmental genomics reveals a single-species ecosystem deep within Earth.</title>
        <authorList>
            <person name="Chivian D."/>
            <person name="Brodie E.L."/>
            <person name="Alm E.J."/>
            <person name="Culley D.E."/>
            <person name="Dehal P.S."/>
            <person name="Desantis T.Z."/>
            <person name="Gihring T.M."/>
            <person name="Lapidus A."/>
            <person name="Lin L.H."/>
            <person name="Lowry S.R."/>
            <person name="Moser D.P."/>
            <person name="Richardson P.M."/>
            <person name="Southam G."/>
            <person name="Wanger G."/>
            <person name="Pratt L.M."/>
            <person name="Andersen G.L."/>
            <person name="Hazen T.C."/>
            <person name="Brockman F.J."/>
            <person name="Arkin A.P."/>
            <person name="Onstott T.C."/>
        </authorList>
    </citation>
    <scope>NUCLEOTIDE SEQUENCE [LARGE SCALE GENOMIC DNA]</scope>
    <source>
        <strain evidence="5 6">MP104C</strain>
    </source>
</reference>
<accession>B1I6D1</accession>
<dbReference type="GO" id="GO:0051536">
    <property type="term" value="F:iron-sulfur cluster binding"/>
    <property type="evidence" value="ECO:0007669"/>
    <property type="project" value="UniProtKB-KW"/>
</dbReference>
<organism evidence="5 6">
    <name type="scientific">Desulforudis audaxviator (strain MP104C)</name>
    <dbReference type="NCBI Taxonomy" id="477974"/>
    <lineage>
        <taxon>Bacteria</taxon>
        <taxon>Bacillati</taxon>
        <taxon>Bacillota</taxon>
        <taxon>Clostridia</taxon>
        <taxon>Thermoanaerobacterales</taxon>
        <taxon>Candidatus Desulforudaceae</taxon>
        <taxon>Candidatus Desulforudis</taxon>
    </lineage>
</organism>
<feature type="domain" description="4Fe-4S ferredoxin-type" evidence="4">
    <location>
        <begin position="21"/>
        <end position="50"/>
    </location>
</feature>
<evidence type="ECO:0000313" key="5">
    <source>
        <dbReference type="EMBL" id="ACA60562.1"/>
    </source>
</evidence>
<dbReference type="InterPro" id="IPR017900">
    <property type="entry name" value="4Fe4S_Fe_S_CS"/>
</dbReference>
<dbReference type="Gene3D" id="3.30.70.20">
    <property type="match status" value="1"/>
</dbReference>
<dbReference type="GO" id="GO:0046872">
    <property type="term" value="F:metal ion binding"/>
    <property type="evidence" value="ECO:0007669"/>
    <property type="project" value="UniProtKB-KW"/>
</dbReference>
<dbReference type="Pfam" id="PF12838">
    <property type="entry name" value="Fer4_7"/>
    <property type="match status" value="1"/>
</dbReference>
<dbReference type="InterPro" id="IPR017896">
    <property type="entry name" value="4Fe4S_Fe-S-bd"/>
</dbReference>
<dbReference type="PROSITE" id="PS00198">
    <property type="entry name" value="4FE4S_FER_1"/>
    <property type="match status" value="2"/>
</dbReference>
<keyword evidence="1" id="KW-0479">Metal-binding</keyword>
<dbReference type="KEGG" id="dau:Daud_2072"/>
<evidence type="ECO:0000256" key="2">
    <source>
        <dbReference type="ARBA" id="ARBA00023004"/>
    </source>
</evidence>
<keyword evidence="3" id="KW-0411">Iron-sulfur</keyword>
<evidence type="ECO:0000256" key="1">
    <source>
        <dbReference type="ARBA" id="ARBA00022723"/>
    </source>
</evidence>
<evidence type="ECO:0000259" key="4">
    <source>
        <dbReference type="PROSITE" id="PS51379"/>
    </source>
</evidence>
<dbReference type="eggNOG" id="COG1146">
    <property type="taxonomic scope" value="Bacteria"/>
</dbReference>
<dbReference type="HOGENOM" id="CLU_139698_5_3_9"/>
<dbReference type="STRING" id="477974.Daud_2072"/>
<dbReference type="EMBL" id="CP000860">
    <property type="protein sequence ID" value="ACA60562.1"/>
    <property type="molecule type" value="Genomic_DNA"/>
</dbReference>
<dbReference type="OrthoDB" id="9803192at2"/>
<gene>
    <name evidence="5" type="ordered locus">Daud_2072</name>
</gene>
<dbReference type="SUPFAM" id="SSF54862">
    <property type="entry name" value="4Fe-4S ferredoxins"/>
    <property type="match status" value="1"/>
</dbReference>
<proteinExistence type="predicted"/>